<feature type="region of interest" description="Disordered" evidence="1">
    <location>
        <begin position="1"/>
        <end position="56"/>
    </location>
</feature>
<sequence>MSDPRDEAQSRHEPEDTQGSKDGQAGEGPDQQDCCAQNEDAEDQQDRADDRKAAEEEQLDRVLERLHDINERLRRLTNLSEATAARDQIGQAQGILMERYGLNTAQAL</sequence>
<evidence type="ECO:0000313" key="4">
    <source>
        <dbReference type="Proteomes" id="UP000239187"/>
    </source>
</evidence>
<evidence type="ECO:0000256" key="1">
    <source>
        <dbReference type="SAM" id="MobiDB-lite"/>
    </source>
</evidence>
<feature type="domain" description="ANTAR" evidence="2">
    <location>
        <begin position="69"/>
        <end position="108"/>
    </location>
</feature>
<feature type="compositionally biased region" description="Basic and acidic residues" evidence="1">
    <location>
        <begin position="44"/>
        <end position="56"/>
    </location>
</feature>
<dbReference type="Proteomes" id="UP000239187">
    <property type="component" value="Chromosome"/>
</dbReference>
<dbReference type="InterPro" id="IPR005561">
    <property type="entry name" value="ANTAR"/>
</dbReference>
<dbReference type="EMBL" id="CP024915">
    <property type="protein sequence ID" value="AUZ88515.1"/>
    <property type="molecule type" value="Genomic_DNA"/>
</dbReference>
<evidence type="ECO:0000259" key="2">
    <source>
        <dbReference type="PROSITE" id="PS50921"/>
    </source>
</evidence>
<evidence type="ECO:0000313" key="3">
    <source>
        <dbReference type="EMBL" id="AUZ88515.1"/>
    </source>
</evidence>
<organism evidence="3 4">
    <name type="scientific">Arthrobacter agilis</name>
    <dbReference type="NCBI Taxonomy" id="37921"/>
    <lineage>
        <taxon>Bacteria</taxon>
        <taxon>Bacillati</taxon>
        <taxon>Actinomycetota</taxon>
        <taxon>Actinomycetes</taxon>
        <taxon>Micrococcales</taxon>
        <taxon>Micrococcaceae</taxon>
        <taxon>Arthrobacter</taxon>
    </lineage>
</organism>
<dbReference type="InterPro" id="IPR036388">
    <property type="entry name" value="WH-like_DNA-bd_sf"/>
</dbReference>
<dbReference type="Pfam" id="PF03861">
    <property type="entry name" value="ANTAR"/>
    <property type="match status" value="1"/>
</dbReference>
<dbReference type="Gene3D" id="1.10.10.10">
    <property type="entry name" value="Winged helix-like DNA-binding domain superfamily/Winged helix DNA-binding domain"/>
    <property type="match status" value="1"/>
</dbReference>
<accession>A0A2L0UGZ3</accession>
<name>A0A2L0UGZ3_9MICC</name>
<proteinExistence type="predicted"/>
<dbReference type="PROSITE" id="PS50921">
    <property type="entry name" value="ANTAR"/>
    <property type="match status" value="1"/>
</dbReference>
<dbReference type="RefSeq" id="WP_208739623.1">
    <property type="nucleotide sequence ID" value="NZ_CP024915.1"/>
</dbReference>
<feature type="compositionally biased region" description="Basic and acidic residues" evidence="1">
    <location>
        <begin position="1"/>
        <end position="19"/>
    </location>
</feature>
<protein>
    <recommendedName>
        <fullName evidence="2">ANTAR domain-containing protein</fullName>
    </recommendedName>
</protein>
<gene>
    <name evidence="3" type="ORF">CVO76_13375</name>
</gene>
<reference evidence="3 4" key="1">
    <citation type="submission" date="2017-11" db="EMBL/GenBank/DDBJ databases">
        <title>Draft genome of Arthrobacter agilis strain UMCV2, a plant growth-promoting rhizobacterium and biocontrol capacity of phytopathogenic fungi.</title>
        <authorList>
            <person name="Martinez-Camara R."/>
            <person name="Santoyo G."/>
            <person name="Moreno-Hagelsieb G."/>
            <person name="Valencia-Cantero E."/>
        </authorList>
    </citation>
    <scope>NUCLEOTIDE SEQUENCE [LARGE SCALE GENOMIC DNA]</scope>
    <source>
        <strain evidence="3 4">UMCV2</strain>
    </source>
</reference>
<dbReference type="AlphaFoldDB" id="A0A2L0UGZ3"/>
<dbReference type="GO" id="GO:0003723">
    <property type="term" value="F:RNA binding"/>
    <property type="evidence" value="ECO:0007669"/>
    <property type="project" value="InterPro"/>
</dbReference>